<proteinExistence type="predicted"/>
<feature type="signal peptide" evidence="2">
    <location>
        <begin position="1"/>
        <end position="35"/>
    </location>
</feature>
<feature type="region of interest" description="Disordered" evidence="1">
    <location>
        <begin position="31"/>
        <end position="113"/>
    </location>
</feature>
<protein>
    <submittedName>
        <fullName evidence="3">Uncharacterized protein</fullName>
    </submittedName>
</protein>
<keyword evidence="4" id="KW-1185">Reference proteome</keyword>
<feature type="chain" id="PRO_5018782596" evidence="2">
    <location>
        <begin position="36"/>
        <end position="113"/>
    </location>
</feature>
<gene>
    <name evidence="3" type="ORF">CXF42_09740</name>
</gene>
<organism evidence="3 4">
    <name type="scientific">Corynebacterium bovis</name>
    <dbReference type="NCBI Taxonomy" id="36808"/>
    <lineage>
        <taxon>Bacteria</taxon>
        <taxon>Bacillati</taxon>
        <taxon>Actinomycetota</taxon>
        <taxon>Actinomycetes</taxon>
        <taxon>Mycobacteriales</taxon>
        <taxon>Corynebacteriaceae</taxon>
        <taxon>Corynebacterium</taxon>
    </lineage>
</organism>
<dbReference type="RefSeq" id="WP_125175484.1">
    <property type="nucleotide sequence ID" value="NZ_PQNN01000054.1"/>
</dbReference>
<dbReference type="EMBL" id="PQNQ01000037">
    <property type="protein sequence ID" value="RRQ02383.1"/>
    <property type="molecule type" value="Genomic_DNA"/>
</dbReference>
<evidence type="ECO:0000256" key="1">
    <source>
        <dbReference type="SAM" id="MobiDB-lite"/>
    </source>
</evidence>
<evidence type="ECO:0000313" key="4">
    <source>
        <dbReference type="Proteomes" id="UP000278422"/>
    </source>
</evidence>
<name>A0A3R8QIT7_9CORY</name>
<evidence type="ECO:0000313" key="3">
    <source>
        <dbReference type="EMBL" id="RRQ02383.1"/>
    </source>
</evidence>
<sequence>MTARPAPGLRAVNRCATALALVTTLVLGGHGVADAAPDDHPDAGRGGSGGVAGGVTTARSDGRPPALPAADDGPTRRDAQPVTPGAPAVGAAPVHAPDALSRAARTAHVTVPL</sequence>
<feature type="compositionally biased region" description="Gly residues" evidence="1">
    <location>
        <begin position="44"/>
        <end position="53"/>
    </location>
</feature>
<dbReference type="AlphaFoldDB" id="A0A3R8QIT7"/>
<feature type="compositionally biased region" description="Low complexity" evidence="1">
    <location>
        <begin position="80"/>
        <end position="99"/>
    </location>
</feature>
<reference evidence="3 4" key="1">
    <citation type="submission" date="2018-01" db="EMBL/GenBank/DDBJ databases">
        <title>Twenty Corynebacterium bovis Genomes.</title>
        <authorList>
            <person name="Gulvik C.A."/>
        </authorList>
    </citation>
    <scope>NUCLEOTIDE SEQUENCE [LARGE SCALE GENOMIC DNA]</scope>
    <source>
        <strain evidence="3 4">16-2004</strain>
    </source>
</reference>
<evidence type="ECO:0000256" key="2">
    <source>
        <dbReference type="SAM" id="SignalP"/>
    </source>
</evidence>
<comment type="caution">
    <text evidence="3">The sequence shown here is derived from an EMBL/GenBank/DDBJ whole genome shotgun (WGS) entry which is preliminary data.</text>
</comment>
<keyword evidence="2" id="KW-0732">Signal</keyword>
<accession>A0A3R8QIT7</accession>
<dbReference type="Proteomes" id="UP000278422">
    <property type="component" value="Unassembled WGS sequence"/>
</dbReference>